<organism evidence="4 5">
    <name type="scientific">Nostoc azollae (strain 0708)</name>
    <name type="common">Anabaena azollae (strain 0708)</name>
    <dbReference type="NCBI Taxonomy" id="551115"/>
    <lineage>
        <taxon>Bacteria</taxon>
        <taxon>Bacillati</taxon>
        <taxon>Cyanobacteriota</taxon>
        <taxon>Cyanophyceae</taxon>
        <taxon>Nostocales</taxon>
        <taxon>Nostocaceae</taxon>
        <taxon>Trichormus</taxon>
    </lineage>
</organism>
<dbReference type="KEGG" id="naz:Aazo_3982"/>
<dbReference type="PROSITE" id="PS50005">
    <property type="entry name" value="TPR"/>
    <property type="match status" value="2"/>
</dbReference>
<dbReference type="GO" id="GO:0009279">
    <property type="term" value="C:cell outer membrane"/>
    <property type="evidence" value="ECO:0007669"/>
    <property type="project" value="TreeGrafter"/>
</dbReference>
<dbReference type="OrthoDB" id="5508521at2"/>
<evidence type="ECO:0000256" key="1">
    <source>
        <dbReference type="ARBA" id="ARBA00022737"/>
    </source>
</evidence>
<dbReference type="PANTHER" id="PTHR44858:SF1">
    <property type="entry name" value="UDP-N-ACETYLGLUCOSAMINE--PEPTIDE N-ACETYLGLUCOSAMINYLTRANSFERASE SPINDLY-RELATED"/>
    <property type="match status" value="1"/>
</dbReference>
<dbReference type="EMBL" id="CP002059">
    <property type="protein sequence ID" value="ADI65471.1"/>
    <property type="molecule type" value="Genomic_DNA"/>
</dbReference>
<dbReference type="InterPro" id="IPR050498">
    <property type="entry name" value="Ycf3"/>
</dbReference>
<dbReference type="HOGENOM" id="CLU_003728_11_2_3"/>
<keyword evidence="5" id="KW-1185">Reference proteome</keyword>
<keyword evidence="2 3" id="KW-0802">TPR repeat</keyword>
<dbReference type="PROSITE" id="PS50293">
    <property type="entry name" value="TPR_REGION"/>
    <property type="match status" value="1"/>
</dbReference>
<dbReference type="STRING" id="551115.Aazo_3982"/>
<name>D7E5B1_NOSA0</name>
<reference evidence="4 5" key="1">
    <citation type="journal article" date="2010" name="PLoS ONE">
        <title>Genome erosion in a nitrogen-fixing vertically transmitted endosymbiotic multicellular cyanobacterium.</title>
        <authorList>
            <person name="Ran L."/>
            <person name="Larsson J."/>
            <person name="Vigil-Stenman T."/>
            <person name="Nylander J.A."/>
            <person name="Ininbergs K."/>
            <person name="Zheng W.W."/>
            <person name="Lapidus A."/>
            <person name="Lowry S."/>
            <person name="Haselkorn R."/>
            <person name="Bergman B."/>
        </authorList>
    </citation>
    <scope>NUCLEOTIDE SEQUENCE [LARGE SCALE GENOMIC DNA]</scope>
    <source>
        <strain evidence="4 5">0708</strain>
    </source>
</reference>
<protein>
    <submittedName>
        <fullName evidence="4">TPR repeat-containing protein</fullName>
    </submittedName>
</protein>
<dbReference type="Pfam" id="PF13414">
    <property type="entry name" value="TPR_11"/>
    <property type="match status" value="1"/>
</dbReference>
<dbReference type="RefSeq" id="WP_013192483.1">
    <property type="nucleotide sequence ID" value="NC_014248.1"/>
</dbReference>
<dbReference type="SMART" id="SM00028">
    <property type="entry name" value="TPR"/>
    <property type="match status" value="7"/>
</dbReference>
<feature type="repeat" description="TPR" evidence="3">
    <location>
        <begin position="104"/>
        <end position="137"/>
    </location>
</feature>
<gene>
    <name evidence="4" type="ordered locus">Aazo_3982</name>
</gene>
<keyword evidence="1" id="KW-0677">Repeat</keyword>
<dbReference type="Pfam" id="PF00515">
    <property type="entry name" value="TPR_1"/>
    <property type="match status" value="1"/>
</dbReference>
<dbReference type="AlphaFoldDB" id="D7E5B1"/>
<accession>D7E5B1</accession>
<evidence type="ECO:0000313" key="5">
    <source>
        <dbReference type="Proteomes" id="UP000001511"/>
    </source>
</evidence>
<evidence type="ECO:0000313" key="4">
    <source>
        <dbReference type="EMBL" id="ADI65471.1"/>
    </source>
</evidence>
<dbReference type="SUPFAM" id="SSF81901">
    <property type="entry name" value="HCP-like"/>
    <property type="match status" value="1"/>
</dbReference>
<dbReference type="Pfam" id="PF13432">
    <property type="entry name" value="TPR_16"/>
    <property type="match status" value="2"/>
</dbReference>
<proteinExistence type="predicted"/>
<dbReference type="PANTHER" id="PTHR44858">
    <property type="entry name" value="TETRATRICOPEPTIDE REPEAT PROTEIN 6"/>
    <property type="match status" value="1"/>
</dbReference>
<evidence type="ECO:0000256" key="3">
    <source>
        <dbReference type="PROSITE-ProRule" id="PRU00339"/>
    </source>
</evidence>
<evidence type="ECO:0000256" key="2">
    <source>
        <dbReference type="ARBA" id="ARBA00022803"/>
    </source>
</evidence>
<feature type="repeat" description="TPR" evidence="3">
    <location>
        <begin position="177"/>
        <end position="210"/>
    </location>
</feature>
<dbReference type="GO" id="GO:0046813">
    <property type="term" value="P:receptor-mediated virion attachment to host cell"/>
    <property type="evidence" value="ECO:0007669"/>
    <property type="project" value="TreeGrafter"/>
</dbReference>
<dbReference type="InterPro" id="IPR019734">
    <property type="entry name" value="TPR_rpt"/>
</dbReference>
<dbReference type="Gene3D" id="1.25.40.10">
    <property type="entry name" value="Tetratricopeptide repeat domain"/>
    <property type="match status" value="3"/>
</dbReference>
<dbReference type="Proteomes" id="UP000001511">
    <property type="component" value="Chromosome"/>
</dbReference>
<dbReference type="InterPro" id="IPR011990">
    <property type="entry name" value="TPR-like_helical_dom_sf"/>
</dbReference>
<sequence>MIYFWRLIFSVIIAFSLIFITPSAHSLAVTDNEITATDLFKLGVKQMQQENYQAAIEYLNLAIKMQHQYTAAYKNRCLAYLQLQDYHQAIADCTQALNLVTDDSEAYLRRGLAEYRKGNYLDAITDYNQALAIKPDDFRAYYNRGITFAEQGNYFQAIIDYNQALSNITPNNNLLLSDIYNDRGLAYFDLQNLSAAMQDFGLAIELNPNDDRAYFNRGCICGRIGDNLGARHDFSQVIRLNHSNALAYLNRGIANYNLEYYQRAIADLQQASKYFAKQEQTLASQKTLDLLKIVQQEISSVSEIA</sequence>
<dbReference type="eggNOG" id="COG0457">
    <property type="taxonomic scope" value="Bacteria"/>
</dbReference>